<feature type="region of interest" description="Disordered" evidence="1">
    <location>
        <begin position="92"/>
        <end position="178"/>
    </location>
</feature>
<feature type="compositionally biased region" description="Low complexity" evidence="1">
    <location>
        <begin position="117"/>
        <end position="126"/>
    </location>
</feature>
<sequence>MAHAALPGLLPTPPELKTMVPLLPTPPPCAAAIIIVPKQSPPNNKPGRADAVDRWDAGKNDVFDKSPAKPIGRADSEERWDARKITAMAISVPAASSSSSSGSSGGCQSSSDRKKSSSASSSCARWDSNKKKTASKRPVSRGSSLSSAERWDAHKKPRAPLANDGESSTGSNDMMEVDDAKPKQLMTGLYAAPGFLAGPEPSMLPTPSFQLVLPRFVSA</sequence>
<name>A0AAV5F0C3_ELECO</name>
<feature type="compositionally biased region" description="Basic and acidic residues" evidence="1">
    <location>
        <begin position="47"/>
        <end position="80"/>
    </location>
</feature>
<accession>A0AAV5F0C3</accession>
<reference evidence="2" key="1">
    <citation type="journal article" date="2018" name="DNA Res.">
        <title>Multiple hybrid de novo genome assembly of finger millet, an orphan allotetraploid crop.</title>
        <authorList>
            <person name="Hatakeyama M."/>
            <person name="Aluri S."/>
            <person name="Balachadran M.T."/>
            <person name="Sivarajan S.R."/>
            <person name="Patrignani A."/>
            <person name="Gruter S."/>
            <person name="Poveda L."/>
            <person name="Shimizu-Inatsugi R."/>
            <person name="Baeten J."/>
            <person name="Francoijs K.J."/>
            <person name="Nataraja K.N."/>
            <person name="Reddy Y.A.N."/>
            <person name="Phadnis S."/>
            <person name="Ravikumar R.L."/>
            <person name="Schlapbach R."/>
            <person name="Sreeman S.M."/>
            <person name="Shimizu K.K."/>
        </authorList>
    </citation>
    <scope>NUCLEOTIDE SEQUENCE</scope>
</reference>
<dbReference type="PANTHER" id="PTHR35361:SF1">
    <property type="entry name" value="OS08G0443700 PROTEIN"/>
    <property type="match status" value="1"/>
</dbReference>
<gene>
    <name evidence="2" type="primary">gb16393</name>
    <name evidence="2" type="ORF">PR202_gb16393</name>
</gene>
<organism evidence="2 3">
    <name type="scientific">Eleusine coracana subsp. coracana</name>
    <dbReference type="NCBI Taxonomy" id="191504"/>
    <lineage>
        <taxon>Eukaryota</taxon>
        <taxon>Viridiplantae</taxon>
        <taxon>Streptophyta</taxon>
        <taxon>Embryophyta</taxon>
        <taxon>Tracheophyta</taxon>
        <taxon>Spermatophyta</taxon>
        <taxon>Magnoliopsida</taxon>
        <taxon>Liliopsida</taxon>
        <taxon>Poales</taxon>
        <taxon>Poaceae</taxon>
        <taxon>PACMAD clade</taxon>
        <taxon>Chloridoideae</taxon>
        <taxon>Cynodonteae</taxon>
        <taxon>Eleusininae</taxon>
        <taxon>Eleusine</taxon>
    </lineage>
</organism>
<feature type="compositionally biased region" description="Low complexity" evidence="1">
    <location>
        <begin position="96"/>
        <end position="110"/>
    </location>
</feature>
<reference evidence="2" key="2">
    <citation type="submission" date="2021-12" db="EMBL/GenBank/DDBJ databases">
        <title>Resequencing data analysis of finger millet.</title>
        <authorList>
            <person name="Hatakeyama M."/>
            <person name="Aluri S."/>
            <person name="Balachadran M.T."/>
            <person name="Sivarajan S.R."/>
            <person name="Poveda L."/>
            <person name="Shimizu-Inatsugi R."/>
            <person name="Schlapbach R."/>
            <person name="Sreeman S.M."/>
            <person name="Shimizu K.K."/>
        </authorList>
    </citation>
    <scope>NUCLEOTIDE SEQUENCE</scope>
</reference>
<proteinExistence type="predicted"/>
<evidence type="ECO:0000256" key="1">
    <source>
        <dbReference type="SAM" id="MobiDB-lite"/>
    </source>
</evidence>
<protein>
    <submittedName>
        <fullName evidence="2">Uncharacterized protein</fullName>
    </submittedName>
</protein>
<feature type="region of interest" description="Disordered" evidence="1">
    <location>
        <begin position="37"/>
        <end position="80"/>
    </location>
</feature>
<evidence type="ECO:0000313" key="2">
    <source>
        <dbReference type="EMBL" id="GJN28286.1"/>
    </source>
</evidence>
<dbReference type="AlphaFoldDB" id="A0AAV5F0C3"/>
<dbReference type="PANTHER" id="PTHR35361">
    <property type="entry name" value="OS08G0443700 PROTEIN"/>
    <property type="match status" value="1"/>
</dbReference>
<dbReference type="EMBL" id="BQKI01000080">
    <property type="protein sequence ID" value="GJN28286.1"/>
    <property type="molecule type" value="Genomic_DNA"/>
</dbReference>
<dbReference type="Proteomes" id="UP001054889">
    <property type="component" value="Unassembled WGS sequence"/>
</dbReference>
<keyword evidence="3" id="KW-1185">Reference proteome</keyword>
<comment type="caution">
    <text evidence="2">The sequence shown here is derived from an EMBL/GenBank/DDBJ whole genome shotgun (WGS) entry which is preliminary data.</text>
</comment>
<evidence type="ECO:0000313" key="3">
    <source>
        <dbReference type="Proteomes" id="UP001054889"/>
    </source>
</evidence>